<feature type="domain" description="MABP" evidence="4">
    <location>
        <begin position="41"/>
        <end position="198"/>
    </location>
</feature>
<dbReference type="PROSITE" id="PS51498">
    <property type="entry name" value="MABP"/>
    <property type="match status" value="1"/>
</dbReference>
<dbReference type="OMA" id="ICYRVMM"/>
<dbReference type="STRING" id="6832.A0A553NUF1"/>
<dbReference type="GO" id="GO:0031410">
    <property type="term" value="C:cytoplasmic vesicle"/>
    <property type="evidence" value="ECO:0007669"/>
    <property type="project" value="TreeGrafter"/>
</dbReference>
<dbReference type="Gene3D" id="2.100.10.50">
    <property type="match status" value="1"/>
</dbReference>
<dbReference type="PANTHER" id="PTHR12296:SF30">
    <property type="entry name" value="DENN DOMAIN-CONTAINING PROTEIN CRAG"/>
    <property type="match status" value="1"/>
</dbReference>
<dbReference type="Pfam" id="PF03455">
    <property type="entry name" value="dDENN"/>
    <property type="match status" value="1"/>
</dbReference>
<dbReference type="PROSITE" id="PS50211">
    <property type="entry name" value="DENN"/>
    <property type="match status" value="1"/>
</dbReference>
<reference evidence="5 6" key="1">
    <citation type="journal article" date="2018" name="Nat. Ecol. Evol.">
        <title>Genomic signatures of mitonuclear coevolution across populations of Tigriopus californicus.</title>
        <authorList>
            <person name="Barreto F.S."/>
            <person name="Watson E.T."/>
            <person name="Lima T.G."/>
            <person name="Willett C.S."/>
            <person name="Edmands S."/>
            <person name="Li W."/>
            <person name="Burton R.S."/>
        </authorList>
    </citation>
    <scope>NUCLEOTIDE SEQUENCE [LARGE SCALE GENOMIC DNA]</scope>
    <source>
        <strain evidence="5 6">San Diego</strain>
    </source>
</reference>
<evidence type="ECO:0000256" key="1">
    <source>
        <dbReference type="ARBA" id="ARBA00022658"/>
    </source>
</evidence>
<organism evidence="5 6">
    <name type="scientific">Tigriopus californicus</name>
    <name type="common">Marine copepod</name>
    <dbReference type="NCBI Taxonomy" id="6832"/>
    <lineage>
        <taxon>Eukaryota</taxon>
        <taxon>Metazoa</taxon>
        <taxon>Ecdysozoa</taxon>
        <taxon>Arthropoda</taxon>
        <taxon>Crustacea</taxon>
        <taxon>Multicrustacea</taxon>
        <taxon>Hexanauplia</taxon>
        <taxon>Copepoda</taxon>
        <taxon>Harpacticoida</taxon>
        <taxon>Harpacticidae</taxon>
        <taxon>Tigriopus</taxon>
    </lineage>
</organism>
<dbReference type="InterPro" id="IPR043153">
    <property type="entry name" value="DENN_C"/>
</dbReference>
<dbReference type="InterPro" id="IPR005112">
    <property type="entry name" value="dDENN_dom"/>
</dbReference>
<dbReference type="InterPro" id="IPR023341">
    <property type="entry name" value="MABP"/>
</dbReference>
<feature type="compositionally biased region" description="Polar residues" evidence="2">
    <location>
        <begin position="1144"/>
        <end position="1157"/>
    </location>
</feature>
<dbReference type="Pfam" id="PF02141">
    <property type="entry name" value="DENN"/>
    <property type="match status" value="1"/>
</dbReference>
<dbReference type="SMART" id="SM00800">
    <property type="entry name" value="uDENN"/>
    <property type="match status" value="1"/>
</dbReference>
<feature type="compositionally biased region" description="Polar residues" evidence="2">
    <location>
        <begin position="893"/>
        <end position="902"/>
    </location>
</feature>
<dbReference type="GO" id="GO:0005085">
    <property type="term" value="F:guanyl-nucleotide exchange factor activity"/>
    <property type="evidence" value="ECO:0007669"/>
    <property type="project" value="UniProtKB-KW"/>
</dbReference>
<name>A0A553NUF1_TIGCA</name>
<feature type="region of interest" description="Disordered" evidence="2">
    <location>
        <begin position="1185"/>
        <end position="1210"/>
    </location>
</feature>
<evidence type="ECO:0000313" key="6">
    <source>
        <dbReference type="Proteomes" id="UP000318571"/>
    </source>
</evidence>
<evidence type="ECO:0000259" key="4">
    <source>
        <dbReference type="PROSITE" id="PS51498"/>
    </source>
</evidence>
<feature type="region of interest" description="Disordered" evidence="2">
    <location>
        <begin position="1447"/>
        <end position="1470"/>
    </location>
</feature>
<evidence type="ECO:0000259" key="3">
    <source>
        <dbReference type="PROSITE" id="PS50211"/>
    </source>
</evidence>
<feature type="domain" description="UDENN" evidence="3">
    <location>
        <begin position="190"/>
        <end position="637"/>
    </location>
</feature>
<feature type="region of interest" description="Disordered" evidence="2">
    <location>
        <begin position="1635"/>
        <end position="1656"/>
    </location>
</feature>
<dbReference type="GO" id="GO:0032483">
    <property type="term" value="P:regulation of Rab protein signal transduction"/>
    <property type="evidence" value="ECO:0007669"/>
    <property type="project" value="TreeGrafter"/>
</dbReference>
<accession>A0A553NUF1</accession>
<dbReference type="SMART" id="SM00801">
    <property type="entry name" value="dDENN"/>
    <property type="match status" value="1"/>
</dbReference>
<feature type="compositionally biased region" description="Polar residues" evidence="2">
    <location>
        <begin position="1458"/>
        <end position="1470"/>
    </location>
</feature>
<evidence type="ECO:0000313" key="5">
    <source>
        <dbReference type="EMBL" id="TRY69064.1"/>
    </source>
</evidence>
<sequence length="1726" mass="195000">MEEVPRVADYLVIAGLPRDDQPLQLLDDCSLEVNLKQSAHQDPITDITVIIPSLGETTPDEFQLVEATPSGLKANLNFGSFRSPEVLLCYRRGRDREPLLDLGVLYEDTDRLMPDSQLVEFTPTPHSANVNNALKPATFLTYRRSPEKFPCNQLVVMDVCVIVTSKGETPPHSFVKINKSLNRGLVGSDVYLCLKKSMNRPNLISYKPDLLSRFPLKNNVAYNVEDSVAFFCLPMGANLECWPQNLHSSSVCSSFVLTLHDRSRVYGSAITFYEKFDEQKRPLSDEQQKALFPKTDRTPPGCKIVSNKCVCLLSRWPFFDAFEKFLFFLYKTQVFGSKDVPLERFISHFLYDVPFPSPSRPRILIQLSALDQIALFQPEELPLPRSGASFRNFLQTLGVDNCLLVLLLALTEQKILIHSHRPDVLTSVAEAVIQIIFPFYWQCPYIPLCPIGMSDYLSAPLPFVMGFDSGFFDLYDQPSDVNAVDLDSKMVTVCQEKQGLTIKTLPKKASRQLRNRLEKLEMECQQQDDSSLQMEATRDESVDSEFRFKKRAMKLDMKIREAFLHFMVSVLSGYRHFLLPITSAPKVGATDADNLFDQKGFLRSRDRNFQRFYTMLTKTQMFTKFIEERSFVSETNTCLAFFDECMERTESGGVPDFLEYEDLESDRTLFILPPDCSKDFPENTEFKYDTFTLNPDLFPERDLSDPDGEIDEAFKGSQTPASASMAKRTRQEIRSAQKMQKIARDNDRNPFLWSKCLINTSYSLWFIHLPSYMLANKAQPLTLRSGLTLLQRMKRLRLHPADEICYRVMMQLCHEYDQPILAVKVLFEMKAIHLHPNAVTYGYYNRAVLESKWPEGEASRGVILWGKLRNLIMAITILKVVAKEGNFLPQSRLKSVSSTKNGQEGAELEDDDEEDFRKRLSSIVRSPGNPDKEEDESAEKTSGLQTSTPDDENDSTPNQANTEEEAGQVSQRLSFPEENIALGVTSINSPHETPSKPETKRVLGHNLPVEKPKLLEQNRTTRKNVTSYTNIRGKHANLFQQNQTKSLDLPDTPSSGGSEGGSKRVNRSLFKSESGHQNELGLSVDMAKLDEMMDSNSMPKPLIRNPSSGSLRSKLVPSPVTESDPLGAISGQVSPCPPEDPMESKTNSLPHSASQSVEAHLNTKPRDNILGSPFAEDRLARSATLPLDQTDSSSSSSLTPSFSSFRNLTKSGGLMTNRLNSLKKGGSYFSSYLSPGTATQKKAQDALNQSFVSVKSVYNNVSKRVEEIRESVTNTPGSPAGTAGLSPASSYQYLATPERKRDEDAGSTCSTDSRRPSTVDQNQIPMNDQSETWSSLTGQLWEQFWGTDHHSGAPRPKLKASDITEPFENLYMIMPKQLACPMAMEVQMTSCSECTSCRGVLYDEEIMSGWTAEDSNLTTQCAFCKQMFVPWLYTQIVDYRFRPKEQSRPNSHPLENGSIAQDVTPSLTHPSPVQYLSPLVLRKRLEHLLETEGDACLLDPKIVQTNPIIFWNLIWYFERIGVKSHLPGLCLSAAQRLAEGLEGVIDDSWAGADHKNVQILCRWDNKRFHSPTRPHLYTLWQVKDAEGDKMGPIRQIKVEDQHPSYKGIMDHVIHGVQENDLLQPLKTMLERRKNDSAKICPSTPTKGSPPATPSIPNTPRSVYREIMYLILVSLGQDNIDLTAFDREYLRAYRKLSPKYKEMAKTYDEPPSMQTQFCRKLFRELKL</sequence>
<proteinExistence type="predicted"/>
<dbReference type="Gene3D" id="1.25.40.10">
    <property type="entry name" value="Tetratricopeptide repeat domain"/>
    <property type="match status" value="1"/>
</dbReference>
<dbReference type="Proteomes" id="UP000318571">
    <property type="component" value="Chromosome 1"/>
</dbReference>
<comment type="caution">
    <text evidence="5">The sequence shown here is derived from an EMBL/GenBank/DDBJ whole genome shotgun (WGS) entry which is preliminary data.</text>
</comment>
<dbReference type="EMBL" id="VCGU01000010">
    <property type="protein sequence ID" value="TRY69064.1"/>
    <property type="molecule type" value="Genomic_DNA"/>
</dbReference>
<keyword evidence="6" id="KW-1185">Reference proteome</keyword>
<feature type="region of interest" description="Disordered" evidence="2">
    <location>
        <begin position="1094"/>
        <end position="1171"/>
    </location>
</feature>
<dbReference type="SMART" id="SM00799">
    <property type="entry name" value="DENN"/>
    <property type="match status" value="1"/>
</dbReference>
<dbReference type="Gene3D" id="3.40.50.11500">
    <property type="match status" value="1"/>
</dbReference>
<gene>
    <name evidence="5" type="ORF">TCAL_04429</name>
</gene>
<dbReference type="PANTHER" id="PTHR12296">
    <property type="entry name" value="DENN DOMAIN-CONTAINING PROTEIN 4"/>
    <property type="match status" value="1"/>
</dbReference>
<keyword evidence="1" id="KW-0344">Guanine-nucleotide releasing factor</keyword>
<dbReference type="InterPro" id="IPR051696">
    <property type="entry name" value="DENN_Domain_GEFs"/>
</dbReference>
<dbReference type="InterPro" id="IPR001194">
    <property type="entry name" value="cDENN_dom"/>
</dbReference>
<dbReference type="InterPro" id="IPR037516">
    <property type="entry name" value="Tripartite_DENN"/>
</dbReference>
<feature type="region of interest" description="Disordered" evidence="2">
    <location>
        <begin position="1269"/>
        <end position="1325"/>
    </location>
</feature>
<feature type="region of interest" description="Disordered" evidence="2">
    <location>
        <begin position="893"/>
        <end position="1079"/>
    </location>
</feature>
<dbReference type="Pfam" id="PF03456">
    <property type="entry name" value="uDENN"/>
    <property type="match status" value="1"/>
</dbReference>
<dbReference type="InterPro" id="IPR011990">
    <property type="entry name" value="TPR-like_helical_dom_sf"/>
</dbReference>
<dbReference type="InterPro" id="IPR005113">
    <property type="entry name" value="uDENN_dom"/>
</dbReference>
<protein>
    <recommendedName>
        <fullName evidence="7">UDENN domain-containing protein</fullName>
    </recommendedName>
</protein>
<evidence type="ECO:0000256" key="2">
    <source>
        <dbReference type="SAM" id="MobiDB-lite"/>
    </source>
</evidence>
<feature type="compositionally biased region" description="Low complexity" evidence="2">
    <location>
        <begin position="1186"/>
        <end position="1205"/>
    </location>
</feature>
<feature type="compositionally biased region" description="Polar residues" evidence="2">
    <location>
        <begin position="1038"/>
        <end position="1056"/>
    </location>
</feature>
<evidence type="ECO:0008006" key="7">
    <source>
        <dbReference type="Google" id="ProtNLM"/>
    </source>
</evidence>